<protein>
    <submittedName>
        <fullName evidence="3">Uncharacterized protein</fullName>
    </submittedName>
</protein>
<dbReference type="RefSeq" id="WP_344326051.1">
    <property type="nucleotide sequence ID" value="NZ_BAAAKJ010000040.1"/>
</dbReference>
<keyword evidence="2" id="KW-1133">Transmembrane helix</keyword>
<sequence length="249" mass="26441">MNPEELRHQLPVVADLAGPAHLATETLVREVRRRRRTRYAVMGTAAVVAVVVTLFGAARWHDDPTRPVGAAGSPTTGPSGTPSARATGGYVCGERLDLPGETSSRDGLGLAVRSVRGADSATGPRVEVTISADRRLTAVSTPPQYIEVLYLRDGVVVGGGPMLNRPGDVDTPQGVDMVGHPLDLAPGQPVTQQLGPRDQLCPSWDWPRVWAAPGDFEVVALLPQPVETPATRPATVEPRLLVARAPFPR</sequence>
<feature type="compositionally biased region" description="Low complexity" evidence="1">
    <location>
        <begin position="69"/>
        <end position="84"/>
    </location>
</feature>
<dbReference type="Proteomes" id="UP001499863">
    <property type="component" value="Unassembled WGS sequence"/>
</dbReference>
<comment type="caution">
    <text evidence="3">The sequence shown here is derived from an EMBL/GenBank/DDBJ whole genome shotgun (WGS) entry which is preliminary data.</text>
</comment>
<name>A0ABN1XNJ5_9ACTN</name>
<evidence type="ECO:0000313" key="3">
    <source>
        <dbReference type="EMBL" id="GAA1385792.1"/>
    </source>
</evidence>
<keyword evidence="2" id="KW-0472">Membrane</keyword>
<evidence type="ECO:0000256" key="1">
    <source>
        <dbReference type="SAM" id="MobiDB-lite"/>
    </source>
</evidence>
<evidence type="ECO:0000313" key="4">
    <source>
        <dbReference type="Proteomes" id="UP001499863"/>
    </source>
</evidence>
<keyword evidence="2" id="KW-0812">Transmembrane</keyword>
<accession>A0ABN1XNJ5</accession>
<feature type="region of interest" description="Disordered" evidence="1">
    <location>
        <begin position="63"/>
        <end position="88"/>
    </location>
</feature>
<dbReference type="EMBL" id="BAAAKJ010000040">
    <property type="protein sequence ID" value="GAA1385792.1"/>
    <property type="molecule type" value="Genomic_DNA"/>
</dbReference>
<keyword evidence="4" id="KW-1185">Reference proteome</keyword>
<reference evidence="3 4" key="1">
    <citation type="journal article" date="2019" name="Int. J. Syst. Evol. Microbiol.">
        <title>The Global Catalogue of Microorganisms (GCM) 10K type strain sequencing project: providing services to taxonomists for standard genome sequencing and annotation.</title>
        <authorList>
            <consortium name="The Broad Institute Genomics Platform"/>
            <consortium name="The Broad Institute Genome Sequencing Center for Infectious Disease"/>
            <person name="Wu L."/>
            <person name="Ma J."/>
        </authorList>
    </citation>
    <scope>NUCLEOTIDE SEQUENCE [LARGE SCALE GENOMIC DNA]</scope>
    <source>
        <strain evidence="3 4">JCM 12393</strain>
    </source>
</reference>
<evidence type="ECO:0000256" key="2">
    <source>
        <dbReference type="SAM" id="Phobius"/>
    </source>
</evidence>
<feature type="transmembrane region" description="Helical" evidence="2">
    <location>
        <begin position="39"/>
        <end position="58"/>
    </location>
</feature>
<proteinExistence type="predicted"/>
<organism evidence="3 4">
    <name type="scientific">Kitasatospora putterlickiae</name>
    <dbReference type="NCBI Taxonomy" id="221725"/>
    <lineage>
        <taxon>Bacteria</taxon>
        <taxon>Bacillati</taxon>
        <taxon>Actinomycetota</taxon>
        <taxon>Actinomycetes</taxon>
        <taxon>Kitasatosporales</taxon>
        <taxon>Streptomycetaceae</taxon>
        <taxon>Kitasatospora</taxon>
    </lineage>
</organism>
<gene>
    <name evidence="3" type="ORF">GCM10009639_08750</name>
</gene>